<evidence type="ECO:0000313" key="7">
    <source>
        <dbReference type="EMBL" id="PWJ22441.1"/>
    </source>
</evidence>
<comment type="subcellular location">
    <subcellularLocation>
        <location evidence="1">Cell membrane</location>
        <topology evidence="1">Multi-pass membrane protein</topology>
    </subcellularLocation>
</comment>
<dbReference type="Pfam" id="PF03706">
    <property type="entry name" value="LPG_synthase_TM"/>
    <property type="match status" value="1"/>
</dbReference>
<dbReference type="Proteomes" id="UP000245839">
    <property type="component" value="Unassembled WGS sequence"/>
</dbReference>
<proteinExistence type="predicted"/>
<dbReference type="PANTHER" id="PTHR40277">
    <property type="entry name" value="BLL5419 PROTEIN"/>
    <property type="match status" value="1"/>
</dbReference>
<gene>
    <name evidence="7" type="ORF">BCF38_101855</name>
    <name evidence="8" type="ORF">SAMN05421539_101855</name>
</gene>
<dbReference type="OrthoDB" id="9126302at2"/>
<feature type="transmembrane region" description="Helical" evidence="6">
    <location>
        <begin position="256"/>
        <end position="281"/>
    </location>
</feature>
<evidence type="ECO:0000256" key="2">
    <source>
        <dbReference type="ARBA" id="ARBA00022475"/>
    </source>
</evidence>
<protein>
    <submittedName>
        <fullName evidence="7">Uncharacterized membrane protein YbhN (UPF0104 family)</fullName>
    </submittedName>
    <submittedName>
        <fullName evidence="8">Uncharacterized membrane protein YbhN, UPF0104 family</fullName>
    </submittedName>
</protein>
<keyword evidence="5 6" id="KW-0472">Membrane</keyword>
<evidence type="ECO:0000256" key="3">
    <source>
        <dbReference type="ARBA" id="ARBA00022692"/>
    </source>
</evidence>
<keyword evidence="2" id="KW-1003">Cell membrane</keyword>
<evidence type="ECO:0000256" key="5">
    <source>
        <dbReference type="ARBA" id="ARBA00023136"/>
    </source>
</evidence>
<feature type="transmembrane region" description="Helical" evidence="6">
    <location>
        <begin position="152"/>
        <end position="176"/>
    </location>
</feature>
<organism evidence="8 10">
    <name type="scientific">Jannaschia seohaensis</name>
    <dbReference type="NCBI Taxonomy" id="475081"/>
    <lineage>
        <taxon>Bacteria</taxon>
        <taxon>Pseudomonadati</taxon>
        <taxon>Pseudomonadota</taxon>
        <taxon>Alphaproteobacteria</taxon>
        <taxon>Rhodobacterales</taxon>
        <taxon>Roseobacteraceae</taxon>
        <taxon>Jannaschia</taxon>
    </lineage>
</organism>
<evidence type="ECO:0000313" key="8">
    <source>
        <dbReference type="EMBL" id="SSA38719.1"/>
    </source>
</evidence>
<evidence type="ECO:0000256" key="6">
    <source>
        <dbReference type="SAM" id="Phobius"/>
    </source>
</evidence>
<dbReference type="EMBL" id="QGDJ01000001">
    <property type="protein sequence ID" value="PWJ22441.1"/>
    <property type="molecule type" value="Genomic_DNA"/>
</dbReference>
<sequence length="302" mass="30557">MTRARLSVALRVAAVVALAVLLWRVADGEAALARLAQAEPGWLLAAGALLALQTVLSAQRWRLTAAGLGLTLPFWTALREYYLAQVVNQSLPGGVLGDAGRAVRSRAGAGLRVAAQAVVFERLAGQLGLLALLCAGLALSVALPGLTWPDWLGLALLTGAGVATLVAAATAAAAPLRRAARAFGQTVFARGIWARQVGLSLGTALCNVGAFALCARGLGVPLPTLAVIAVLPLILFAMLLPLSIAGWGLREGAAALLFPAFGATAAEGLAASVAFGLVFLATSLPGLAIPLLRPNAPAGPEP</sequence>
<dbReference type="GO" id="GO:0005886">
    <property type="term" value="C:plasma membrane"/>
    <property type="evidence" value="ECO:0007669"/>
    <property type="project" value="UniProtKB-SubCell"/>
</dbReference>
<dbReference type="EMBL" id="UETC01000001">
    <property type="protein sequence ID" value="SSA38719.1"/>
    <property type="molecule type" value="Genomic_DNA"/>
</dbReference>
<feature type="transmembrane region" description="Helical" evidence="6">
    <location>
        <begin position="127"/>
        <end position="146"/>
    </location>
</feature>
<keyword evidence="3 6" id="KW-0812">Transmembrane</keyword>
<keyword evidence="4 6" id="KW-1133">Transmembrane helix</keyword>
<dbReference type="InterPro" id="IPR022791">
    <property type="entry name" value="L-PG_synthase/AglD"/>
</dbReference>
<dbReference type="AlphaFoldDB" id="A0A2Y9A840"/>
<keyword evidence="9" id="KW-1185">Reference proteome</keyword>
<feature type="transmembrane region" description="Helical" evidence="6">
    <location>
        <begin position="197"/>
        <end position="219"/>
    </location>
</feature>
<feature type="transmembrane region" description="Helical" evidence="6">
    <location>
        <begin position="40"/>
        <end position="58"/>
    </location>
</feature>
<evidence type="ECO:0000256" key="1">
    <source>
        <dbReference type="ARBA" id="ARBA00004651"/>
    </source>
</evidence>
<dbReference type="PANTHER" id="PTHR40277:SF1">
    <property type="entry name" value="BLL5419 PROTEIN"/>
    <property type="match status" value="1"/>
</dbReference>
<dbReference type="RefSeq" id="WP_109562992.1">
    <property type="nucleotide sequence ID" value="NZ_QGDJ01000001.1"/>
</dbReference>
<evidence type="ECO:0000313" key="9">
    <source>
        <dbReference type="Proteomes" id="UP000245839"/>
    </source>
</evidence>
<reference evidence="8 10" key="1">
    <citation type="submission" date="2016-10" db="EMBL/GenBank/DDBJ databases">
        <authorList>
            <person name="Cai Z."/>
        </authorList>
    </citation>
    <scope>NUCLEOTIDE SEQUENCE [LARGE SCALE GENOMIC DNA]</scope>
    <source>
        <strain evidence="8 10">DSM 25227</strain>
    </source>
</reference>
<name>A0A2Y9A840_9RHOB</name>
<accession>A0A2Y9A840</accession>
<evidence type="ECO:0000256" key="4">
    <source>
        <dbReference type="ARBA" id="ARBA00022989"/>
    </source>
</evidence>
<evidence type="ECO:0000313" key="10">
    <source>
        <dbReference type="Proteomes" id="UP000251571"/>
    </source>
</evidence>
<dbReference type="Proteomes" id="UP000251571">
    <property type="component" value="Unassembled WGS sequence"/>
</dbReference>
<reference evidence="7 9" key="2">
    <citation type="submission" date="2018-03" db="EMBL/GenBank/DDBJ databases">
        <title>Genomic Encyclopedia of Archaeal and Bacterial Type Strains, Phase II (KMG-II): from individual species to whole genera.</title>
        <authorList>
            <person name="Goeker M."/>
        </authorList>
    </citation>
    <scope>NUCLEOTIDE SEQUENCE [LARGE SCALE GENOMIC DNA]</scope>
    <source>
        <strain evidence="7 9">DSM 25227</strain>
    </source>
</reference>
<feature type="transmembrane region" description="Helical" evidence="6">
    <location>
        <begin position="225"/>
        <end position="249"/>
    </location>
</feature>